<keyword evidence="3 8" id="KW-0227">DNA damage</keyword>
<protein>
    <recommendedName>
        <fullName evidence="8">General transcription factor IIH subunit 4</fullName>
    </recommendedName>
</protein>
<keyword evidence="5 8" id="KW-0804">Transcription</keyword>
<dbReference type="GeneID" id="17306832"/>
<evidence type="ECO:0000256" key="8">
    <source>
        <dbReference type="RuleBase" id="RU364024"/>
    </source>
</evidence>
<gene>
    <name evidence="10" type="primary">TFB2</name>
    <name evidence="10" type="ORF">GUITHDRAFT_104031</name>
</gene>
<sequence length="463" mass="53275">MRVVEDMAWEVCRTVGELPESACSKLYENQWACVSMMRLMPPLGRQLLMRLVHLGQERVELLRWVDEGEVQRQRLEEVVRKMEEVKILYLDEDVKESDGVSVRINPTFSERILQFLLQRDTSPWSKGRIMGDSPDTTAEELQQWAQNRWESILHYMVSPGLDPMKRPEPGWKPTKWVRGILVGEDKNGNSFMMSLQNLAPKITAFGFQFLLRPLRNQILQMLMHVLTKKGSENKDLQDSLSCIFQLSFCTLGAGYRLDLLSRSNQELITSLHDLGAVYFKPNDRQYFFPTPLIVNLCTESEVPSGPSTDAGVADEFSAEPAAGILRLFTRPIYKFPHMIIAVITRESIRNALIIEYLRMHAHPQCLENWPIVPEVVTDQICFWEQERCRIRAEPAVAYHNFFSGEAHRACEKEARRLKFNDKGPGEVAKREACLYSDTSEQLLVVPEAADPLIRKFIETSINE</sequence>
<dbReference type="GO" id="GO:0000439">
    <property type="term" value="C:transcription factor TFIIH core complex"/>
    <property type="evidence" value="ECO:0007669"/>
    <property type="project" value="InterPro"/>
</dbReference>
<dbReference type="PaxDb" id="55529-EKX50217"/>
<keyword evidence="6 8" id="KW-0234">DNA repair</keyword>
<dbReference type="KEGG" id="gtt:GUITHDRAFT_104031"/>
<dbReference type="HOGENOM" id="CLU_027280_4_0_1"/>
<evidence type="ECO:0000256" key="5">
    <source>
        <dbReference type="ARBA" id="ARBA00023163"/>
    </source>
</evidence>
<dbReference type="GO" id="GO:0005675">
    <property type="term" value="C:transcription factor TFIIH holo complex"/>
    <property type="evidence" value="ECO:0007669"/>
    <property type="project" value="TreeGrafter"/>
</dbReference>
<dbReference type="PANTHER" id="PTHR13152">
    <property type="entry name" value="TFIIH, POLYPEPTIDE 4"/>
    <property type="match status" value="1"/>
</dbReference>
<evidence type="ECO:0000256" key="3">
    <source>
        <dbReference type="ARBA" id="ARBA00022763"/>
    </source>
</evidence>
<evidence type="ECO:0000259" key="9">
    <source>
        <dbReference type="Pfam" id="PF18307"/>
    </source>
</evidence>
<accession>L1JP30</accession>
<dbReference type="eggNOG" id="KOG3471">
    <property type="taxonomic scope" value="Eukaryota"/>
</dbReference>
<evidence type="ECO:0000256" key="2">
    <source>
        <dbReference type="ARBA" id="ARBA00007132"/>
    </source>
</evidence>
<dbReference type="AlphaFoldDB" id="L1JP30"/>
<reference evidence="12" key="2">
    <citation type="submission" date="2012-11" db="EMBL/GenBank/DDBJ databases">
        <authorList>
            <person name="Kuo A."/>
            <person name="Curtis B.A."/>
            <person name="Tanifuji G."/>
            <person name="Burki F."/>
            <person name="Gruber A."/>
            <person name="Irimia M."/>
            <person name="Maruyama S."/>
            <person name="Arias M.C."/>
            <person name="Ball S.G."/>
            <person name="Gile G.H."/>
            <person name="Hirakawa Y."/>
            <person name="Hopkins J.F."/>
            <person name="Rensing S.A."/>
            <person name="Schmutz J."/>
            <person name="Symeonidi A."/>
            <person name="Elias M."/>
            <person name="Eveleigh R.J."/>
            <person name="Herman E.K."/>
            <person name="Klute M.J."/>
            <person name="Nakayama T."/>
            <person name="Obornik M."/>
            <person name="Reyes-Prieto A."/>
            <person name="Armbrust E.V."/>
            <person name="Aves S.J."/>
            <person name="Beiko R.G."/>
            <person name="Coutinho P."/>
            <person name="Dacks J.B."/>
            <person name="Durnford D.G."/>
            <person name="Fast N.M."/>
            <person name="Green B.R."/>
            <person name="Grisdale C."/>
            <person name="Hempe F."/>
            <person name="Henrissat B."/>
            <person name="Hoppner M.P."/>
            <person name="Ishida K.-I."/>
            <person name="Kim E."/>
            <person name="Koreny L."/>
            <person name="Kroth P.G."/>
            <person name="Liu Y."/>
            <person name="Malik S.-B."/>
            <person name="Maier U.G."/>
            <person name="McRose D."/>
            <person name="Mock T."/>
            <person name="Neilson J.A."/>
            <person name="Onodera N.T."/>
            <person name="Poole A.M."/>
            <person name="Pritham E.J."/>
            <person name="Richards T.A."/>
            <person name="Rocap G."/>
            <person name="Roy S.W."/>
            <person name="Sarai C."/>
            <person name="Schaack S."/>
            <person name="Shirato S."/>
            <person name="Slamovits C.H."/>
            <person name="Spencer D.F."/>
            <person name="Suzuki S."/>
            <person name="Worden A.Z."/>
            <person name="Zauner S."/>
            <person name="Barry K."/>
            <person name="Bell C."/>
            <person name="Bharti A.K."/>
            <person name="Crow J.A."/>
            <person name="Grimwood J."/>
            <person name="Kramer R."/>
            <person name="Lindquist E."/>
            <person name="Lucas S."/>
            <person name="Salamov A."/>
            <person name="McFadden G.I."/>
            <person name="Lane C.E."/>
            <person name="Keeling P.J."/>
            <person name="Gray M.W."/>
            <person name="Grigoriev I.V."/>
            <person name="Archibald J.M."/>
        </authorList>
    </citation>
    <scope>NUCLEOTIDE SEQUENCE</scope>
    <source>
        <strain evidence="12">CCMP2712</strain>
    </source>
</reference>
<evidence type="ECO:0000256" key="4">
    <source>
        <dbReference type="ARBA" id="ARBA00023015"/>
    </source>
</evidence>
<dbReference type="OrthoDB" id="364513at2759"/>
<evidence type="ECO:0000256" key="6">
    <source>
        <dbReference type="ARBA" id="ARBA00023204"/>
    </source>
</evidence>
<comment type="similarity">
    <text evidence="2 8">Belongs to the TFB2 family.</text>
</comment>
<evidence type="ECO:0000313" key="10">
    <source>
        <dbReference type="EMBL" id="EKX50217.1"/>
    </source>
</evidence>
<dbReference type="PANTHER" id="PTHR13152:SF0">
    <property type="entry name" value="GENERAL TRANSCRIPTION FACTOR IIH SUBUNIT 4"/>
    <property type="match status" value="1"/>
</dbReference>
<comment type="subcellular location">
    <subcellularLocation>
        <location evidence="1 8">Nucleus</location>
    </subcellularLocation>
</comment>
<dbReference type="InterPro" id="IPR004598">
    <property type="entry name" value="TFIIH_p52/Tfb2"/>
</dbReference>
<keyword evidence="12" id="KW-1185">Reference proteome</keyword>
<reference evidence="11" key="3">
    <citation type="submission" date="2015-06" db="UniProtKB">
        <authorList>
            <consortium name="EnsemblProtists"/>
        </authorList>
    </citation>
    <scope>IDENTIFICATION</scope>
</reference>
<dbReference type="STRING" id="905079.L1JP30"/>
<dbReference type="GO" id="GO:0006289">
    <property type="term" value="P:nucleotide-excision repair"/>
    <property type="evidence" value="ECO:0007669"/>
    <property type="project" value="InterPro"/>
</dbReference>
<dbReference type="Gene3D" id="3.30.70.2610">
    <property type="match status" value="1"/>
</dbReference>
<evidence type="ECO:0000256" key="7">
    <source>
        <dbReference type="ARBA" id="ARBA00023242"/>
    </source>
</evidence>
<keyword evidence="4 8" id="KW-0805">Transcription regulation</keyword>
<dbReference type="GO" id="GO:0003690">
    <property type="term" value="F:double-stranded DNA binding"/>
    <property type="evidence" value="ECO:0007669"/>
    <property type="project" value="TreeGrafter"/>
</dbReference>
<dbReference type="GO" id="GO:0001671">
    <property type="term" value="F:ATPase activator activity"/>
    <property type="evidence" value="ECO:0007669"/>
    <property type="project" value="InterPro"/>
</dbReference>
<dbReference type="EnsemblProtists" id="EKX50217">
    <property type="protein sequence ID" value="EKX50217"/>
    <property type="gene ID" value="GUITHDRAFT_104031"/>
</dbReference>
<dbReference type="OMA" id="KGFIIIE"/>
<name>L1JP30_GUITC</name>
<comment type="function">
    <text evidence="8">Component of the general transcription and DNA repair factor IIH (TFIIH) core complex which is involved in general and transcription-coupled nucleotide excision repair (NER) of damaged DNA.</text>
</comment>
<keyword evidence="7 8" id="KW-0539">Nucleus</keyword>
<dbReference type="Proteomes" id="UP000011087">
    <property type="component" value="Unassembled WGS sequence"/>
</dbReference>
<reference evidence="10 12" key="1">
    <citation type="journal article" date="2012" name="Nature">
        <title>Algal genomes reveal evolutionary mosaicism and the fate of nucleomorphs.</title>
        <authorList>
            <consortium name="DOE Joint Genome Institute"/>
            <person name="Curtis B.A."/>
            <person name="Tanifuji G."/>
            <person name="Burki F."/>
            <person name="Gruber A."/>
            <person name="Irimia M."/>
            <person name="Maruyama S."/>
            <person name="Arias M.C."/>
            <person name="Ball S.G."/>
            <person name="Gile G.H."/>
            <person name="Hirakawa Y."/>
            <person name="Hopkins J.F."/>
            <person name="Kuo A."/>
            <person name="Rensing S.A."/>
            <person name="Schmutz J."/>
            <person name="Symeonidi A."/>
            <person name="Elias M."/>
            <person name="Eveleigh R.J."/>
            <person name="Herman E.K."/>
            <person name="Klute M.J."/>
            <person name="Nakayama T."/>
            <person name="Obornik M."/>
            <person name="Reyes-Prieto A."/>
            <person name="Armbrust E.V."/>
            <person name="Aves S.J."/>
            <person name="Beiko R.G."/>
            <person name="Coutinho P."/>
            <person name="Dacks J.B."/>
            <person name="Durnford D.G."/>
            <person name="Fast N.M."/>
            <person name="Green B.R."/>
            <person name="Grisdale C.J."/>
            <person name="Hempel F."/>
            <person name="Henrissat B."/>
            <person name="Hoppner M.P."/>
            <person name="Ishida K."/>
            <person name="Kim E."/>
            <person name="Koreny L."/>
            <person name="Kroth P.G."/>
            <person name="Liu Y."/>
            <person name="Malik S.B."/>
            <person name="Maier U.G."/>
            <person name="McRose D."/>
            <person name="Mock T."/>
            <person name="Neilson J.A."/>
            <person name="Onodera N.T."/>
            <person name="Poole A.M."/>
            <person name="Pritham E.J."/>
            <person name="Richards T.A."/>
            <person name="Rocap G."/>
            <person name="Roy S.W."/>
            <person name="Sarai C."/>
            <person name="Schaack S."/>
            <person name="Shirato S."/>
            <person name="Slamovits C.H."/>
            <person name="Spencer D.F."/>
            <person name="Suzuki S."/>
            <person name="Worden A.Z."/>
            <person name="Zauner S."/>
            <person name="Barry K."/>
            <person name="Bell C."/>
            <person name="Bharti A.K."/>
            <person name="Crow J.A."/>
            <person name="Grimwood J."/>
            <person name="Kramer R."/>
            <person name="Lindquist E."/>
            <person name="Lucas S."/>
            <person name="Salamov A."/>
            <person name="McFadden G.I."/>
            <person name="Lane C.E."/>
            <person name="Keeling P.J."/>
            <person name="Gray M.W."/>
            <person name="Grigoriev I.V."/>
            <person name="Archibald J.M."/>
        </authorList>
    </citation>
    <scope>NUCLEOTIDE SEQUENCE</scope>
    <source>
        <strain evidence="10 12">CCMP2712</strain>
    </source>
</reference>
<dbReference type="InterPro" id="IPR040662">
    <property type="entry name" value="Tfb2_C"/>
</dbReference>
<evidence type="ECO:0000256" key="1">
    <source>
        <dbReference type="ARBA" id="ARBA00004123"/>
    </source>
</evidence>
<dbReference type="Pfam" id="PF03849">
    <property type="entry name" value="Tfb2"/>
    <property type="match status" value="1"/>
</dbReference>
<dbReference type="Pfam" id="PF18307">
    <property type="entry name" value="Tfb2_C"/>
    <property type="match status" value="1"/>
</dbReference>
<dbReference type="EMBL" id="JH992979">
    <property type="protein sequence ID" value="EKX50217.1"/>
    <property type="molecule type" value="Genomic_DNA"/>
</dbReference>
<dbReference type="RefSeq" id="XP_005837197.1">
    <property type="nucleotide sequence ID" value="XM_005837140.1"/>
</dbReference>
<feature type="domain" description="Transcription factor Tfb2 C-terminal" evidence="9">
    <location>
        <begin position="378"/>
        <end position="418"/>
    </location>
</feature>
<evidence type="ECO:0000313" key="12">
    <source>
        <dbReference type="Proteomes" id="UP000011087"/>
    </source>
</evidence>
<organism evidence="10">
    <name type="scientific">Guillardia theta (strain CCMP2712)</name>
    <name type="common">Cryptophyte</name>
    <dbReference type="NCBI Taxonomy" id="905079"/>
    <lineage>
        <taxon>Eukaryota</taxon>
        <taxon>Cryptophyceae</taxon>
        <taxon>Pyrenomonadales</taxon>
        <taxon>Geminigeraceae</taxon>
        <taxon>Guillardia</taxon>
    </lineage>
</organism>
<evidence type="ECO:0000313" key="11">
    <source>
        <dbReference type="EnsemblProtists" id="EKX50217"/>
    </source>
</evidence>
<proteinExistence type="inferred from homology"/>